<name>A0AAC8UUX4_9LACO</name>
<gene>
    <name evidence="1" type="ORF">ABN16_05015</name>
</gene>
<dbReference type="Proteomes" id="UP000036000">
    <property type="component" value="Chromosome"/>
</dbReference>
<accession>A0AAC8UUX4</accession>
<reference evidence="1 2" key="1">
    <citation type="submission" date="2015-07" db="EMBL/GenBank/DDBJ databases">
        <title>Lactobacillus korensis/26-25/ whole genome sequencing.</title>
        <authorList>
            <person name="Kim M.K."/>
            <person name="Im W.-T."/>
            <person name="Srinivasan S."/>
            <person name="Lee J.-J."/>
        </authorList>
    </citation>
    <scope>NUCLEOTIDE SEQUENCE [LARGE SCALE GENOMIC DNA]</scope>
    <source>
        <strain evidence="1 2">26-25</strain>
    </source>
</reference>
<proteinExistence type="predicted"/>
<dbReference type="RefSeq" id="WP_048733453.1">
    <property type="nucleotide sequence ID" value="NZ_CP012033.1"/>
</dbReference>
<organism evidence="1 2">
    <name type="scientific">Levilactobacillus koreensis</name>
    <dbReference type="NCBI Taxonomy" id="637971"/>
    <lineage>
        <taxon>Bacteria</taxon>
        <taxon>Bacillati</taxon>
        <taxon>Bacillota</taxon>
        <taxon>Bacilli</taxon>
        <taxon>Lactobacillales</taxon>
        <taxon>Lactobacillaceae</taxon>
        <taxon>Levilactobacillus</taxon>
    </lineage>
</organism>
<sequence>MTDTKTVTLAGKQIRSYVQQVITLKLADIQRVSGDASVMHLALANGTSMGIITGPAYGSAAQVMGIQDLRYFINELNLDFVLNTTAANDTARQRIFQNAQERQILIIKK</sequence>
<evidence type="ECO:0000313" key="1">
    <source>
        <dbReference type="EMBL" id="AKP64421.1"/>
    </source>
</evidence>
<dbReference type="KEGG" id="lko:ABN16_05015"/>
<dbReference type="EMBL" id="CP012033">
    <property type="protein sequence ID" value="AKP64421.1"/>
    <property type="molecule type" value="Genomic_DNA"/>
</dbReference>
<keyword evidence="2" id="KW-1185">Reference proteome</keyword>
<evidence type="ECO:0000313" key="2">
    <source>
        <dbReference type="Proteomes" id="UP000036000"/>
    </source>
</evidence>
<dbReference type="AlphaFoldDB" id="A0AAC8UUX4"/>
<protein>
    <submittedName>
        <fullName evidence="1">Uncharacterized protein</fullName>
    </submittedName>
</protein>